<dbReference type="STRING" id="335541.Swol_2174"/>
<dbReference type="InterPro" id="IPR016181">
    <property type="entry name" value="Acyl_CoA_acyltransferase"/>
</dbReference>
<dbReference type="AlphaFoldDB" id="Q0AUY9"/>
<name>Q0AUY9_SYNWW</name>
<gene>
    <name evidence="4" type="ordered locus">Swol_2174</name>
</gene>
<dbReference type="InterPro" id="IPR050680">
    <property type="entry name" value="YpeA/RimI_acetyltransf"/>
</dbReference>
<feature type="domain" description="N-acetyltransferase" evidence="3">
    <location>
        <begin position="6"/>
        <end position="147"/>
    </location>
</feature>
<dbReference type="eggNOG" id="COG0456">
    <property type="taxonomic scope" value="Bacteria"/>
</dbReference>
<dbReference type="GO" id="GO:0016747">
    <property type="term" value="F:acyltransferase activity, transferring groups other than amino-acyl groups"/>
    <property type="evidence" value="ECO:0007669"/>
    <property type="project" value="InterPro"/>
</dbReference>
<dbReference type="Proteomes" id="UP000001968">
    <property type="component" value="Chromosome"/>
</dbReference>
<dbReference type="CDD" id="cd04301">
    <property type="entry name" value="NAT_SF"/>
    <property type="match status" value="1"/>
</dbReference>
<dbReference type="Gene3D" id="3.40.630.30">
    <property type="match status" value="1"/>
</dbReference>
<reference evidence="5" key="1">
    <citation type="journal article" date="2010" name="Environ. Microbiol.">
        <title>The genome of Syntrophomonas wolfei: new insights into syntrophic metabolism and biohydrogen production.</title>
        <authorList>
            <person name="Sieber J.R."/>
            <person name="Sims D.R."/>
            <person name="Han C."/>
            <person name="Kim E."/>
            <person name="Lykidis A."/>
            <person name="Lapidus A.L."/>
            <person name="McDonnald E."/>
            <person name="Rohlin L."/>
            <person name="Culley D.E."/>
            <person name="Gunsalus R."/>
            <person name="McInerney M.J."/>
        </authorList>
    </citation>
    <scope>NUCLEOTIDE SEQUENCE [LARGE SCALE GENOMIC DNA]</scope>
    <source>
        <strain evidence="5">DSM 2245B / Goettingen</strain>
    </source>
</reference>
<organism evidence="4 5">
    <name type="scientific">Syntrophomonas wolfei subsp. wolfei (strain DSM 2245B / Goettingen)</name>
    <dbReference type="NCBI Taxonomy" id="335541"/>
    <lineage>
        <taxon>Bacteria</taxon>
        <taxon>Bacillati</taxon>
        <taxon>Bacillota</taxon>
        <taxon>Clostridia</taxon>
        <taxon>Eubacteriales</taxon>
        <taxon>Syntrophomonadaceae</taxon>
        <taxon>Syntrophomonas</taxon>
    </lineage>
</organism>
<dbReference type="EMBL" id="CP000448">
    <property type="protein sequence ID" value="ABI69465.1"/>
    <property type="molecule type" value="Genomic_DNA"/>
</dbReference>
<dbReference type="RefSeq" id="WP_011641556.1">
    <property type="nucleotide sequence ID" value="NC_008346.1"/>
</dbReference>
<keyword evidence="2" id="KW-0012">Acyltransferase</keyword>
<dbReference type="InterPro" id="IPR000182">
    <property type="entry name" value="GNAT_dom"/>
</dbReference>
<evidence type="ECO:0000259" key="3">
    <source>
        <dbReference type="PROSITE" id="PS51186"/>
    </source>
</evidence>
<dbReference type="PANTHER" id="PTHR43420">
    <property type="entry name" value="ACETYLTRANSFERASE"/>
    <property type="match status" value="1"/>
</dbReference>
<dbReference type="Pfam" id="PF00583">
    <property type="entry name" value="Acetyltransf_1"/>
    <property type="match status" value="1"/>
</dbReference>
<evidence type="ECO:0000256" key="1">
    <source>
        <dbReference type="ARBA" id="ARBA00022679"/>
    </source>
</evidence>
<dbReference type="HOGENOM" id="CLU_013985_34_1_9"/>
<protein>
    <submittedName>
        <fullName evidence="4">Acetyltransferase</fullName>
    </submittedName>
</protein>
<dbReference type="OrthoDB" id="1821130at2"/>
<dbReference type="PANTHER" id="PTHR43420:SF47">
    <property type="entry name" value="N-ACETYLTRANSFERASE DOMAIN-CONTAINING PROTEIN"/>
    <property type="match status" value="1"/>
</dbReference>
<proteinExistence type="predicted"/>
<evidence type="ECO:0000256" key="2">
    <source>
        <dbReference type="ARBA" id="ARBA00023315"/>
    </source>
</evidence>
<sequence>MVTGPCRIERAGIKDLPLMLELWRCIPGLGVGSGDEEESLRLFMERNPSTCLVLKDGERLLGTVLGGFDGRRGYIYHLAVHPDYQGQGYGRELLKEVLHELHKLGAPKIHLFAFNENQLAARFYRSQGWEWRRDIQVFSWDMGKWKTEDV</sequence>
<accession>Q0AUY9</accession>
<keyword evidence="5" id="KW-1185">Reference proteome</keyword>
<dbReference type="KEGG" id="swo:Swol_2174"/>
<dbReference type="PROSITE" id="PS51186">
    <property type="entry name" value="GNAT"/>
    <property type="match status" value="1"/>
</dbReference>
<evidence type="ECO:0000313" key="4">
    <source>
        <dbReference type="EMBL" id="ABI69465.1"/>
    </source>
</evidence>
<keyword evidence="1 4" id="KW-0808">Transferase</keyword>
<evidence type="ECO:0000313" key="5">
    <source>
        <dbReference type="Proteomes" id="UP000001968"/>
    </source>
</evidence>
<dbReference type="SUPFAM" id="SSF55729">
    <property type="entry name" value="Acyl-CoA N-acyltransferases (Nat)"/>
    <property type="match status" value="1"/>
</dbReference>